<keyword evidence="1" id="KW-1133">Transmembrane helix</keyword>
<dbReference type="InParanoid" id="Q7RNG2"/>
<keyword evidence="1" id="KW-0812">Transmembrane</keyword>
<keyword evidence="1" id="KW-0472">Membrane</keyword>
<dbReference type="EMBL" id="AABL01000505">
    <property type="protein sequence ID" value="EAA21248.1"/>
    <property type="molecule type" value="Genomic_DNA"/>
</dbReference>
<reference evidence="2 3" key="1">
    <citation type="journal article" date="2002" name="Nature">
        <title>Genome sequence and comparative analysis of the model rodent malaria parasite Plasmodium yoelii yoelii.</title>
        <authorList>
            <person name="Carlton J.M."/>
            <person name="Angiuoli S.V."/>
            <person name="Suh B.B."/>
            <person name="Kooij T.W."/>
            <person name="Pertea M."/>
            <person name="Silva J.C."/>
            <person name="Ermolaeva M.D."/>
            <person name="Allen J.E."/>
            <person name="Selengut J.D."/>
            <person name="Koo H.L."/>
            <person name="Peterson J.D."/>
            <person name="Pop M."/>
            <person name="Kosack D.S."/>
            <person name="Shumway M.F."/>
            <person name="Bidwell S.L."/>
            <person name="Shallom S.J."/>
            <person name="van Aken S.E."/>
            <person name="Riedmuller S.B."/>
            <person name="Feldblyum T.V."/>
            <person name="Cho J.K."/>
            <person name="Quackenbush J."/>
            <person name="Sedegah M."/>
            <person name="Shoaibi A."/>
            <person name="Cummings L.M."/>
            <person name="Florens L."/>
            <person name="Yates J.R."/>
            <person name="Raine J.D."/>
            <person name="Sinden R.E."/>
            <person name="Harris M.A."/>
            <person name="Cunningham D.A."/>
            <person name="Preiser P.R."/>
            <person name="Bergman L.W."/>
            <person name="Vaidya A.B."/>
            <person name="van Lin L.H."/>
            <person name="Janse C.J."/>
            <person name="Waters A.P."/>
            <person name="Smith H.O."/>
            <person name="White O.R."/>
            <person name="Salzberg S.L."/>
            <person name="Venter J.C."/>
            <person name="Fraser C.M."/>
            <person name="Hoffman S.L."/>
            <person name="Gardner M.J."/>
            <person name="Carucci D.J."/>
        </authorList>
    </citation>
    <scope>NUCLEOTIDE SEQUENCE [LARGE SCALE GENOMIC DNA]</scope>
    <source>
        <strain evidence="2 3">17XNL</strain>
    </source>
</reference>
<protein>
    <submittedName>
        <fullName evidence="2">Uncharacterized protein</fullName>
    </submittedName>
</protein>
<keyword evidence="3" id="KW-1185">Reference proteome</keyword>
<sequence length="158" mass="18643">MKHMFKNILFHKKGKHDKNDAIKKAFSLFSVPSNENERIIKFWPLKFKEKDEETLYIIKLCDNMYSKKYVILVSHLISLLLMYSVCLIVGNINGTNNLFSVLKLTYILLHTFTAINIILILTLHATHYVEMFKSIKGEIFIFYIMMVKINNIYNMITK</sequence>
<feature type="transmembrane region" description="Helical" evidence="1">
    <location>
        <begin position="104"/>
        <end position="125"/>
    </location>
</feature>
<dbReference type="STRING" id="73239.Q7RNG2"/>
<organism evidence="2 3">
    <name type="scientific">Plasmodium yoelii yoelii</name>
    <dbReference type="NCBI Taxonomy" id="73239"/>
    <lineage>
        <taxon>Eukaryota</taxon>
        <taxon>Sar</taxon>
        <taxon>Alveolata</taxon>
        <taxon>Apicomplexa</taxon>
        <taxon>Aconoidasida</taxon>
        <taxon>Haemosporida</taxon>
        <taxon>Plasmodiidae</taxon>
        <taxon>Plasmodium</taxon>
        <taxon>Plasmodium (Vinckeia)</taxon>
    </lineage>
</organism>
<evidence type="ECO:0000256" key="1">
    <source>
        <dbReference type="SAM" id="Phobius"/>
    </source>
</evidence>
<accession>Q7RNG2</accession>
<feature type="transmembrane region" description="Helical" evidence="1">
    <location>
        <begin position="137"/>
        <end position="156"/>
    </location>
</feature>
<dbReference type="Proteomes" id="UP000008553">
    <property type="component" value="Unassembled WGS sequence"/>
</dbReference>
<evidence type="ECO:0000313" key="2">
    <source>
        <dbReference type="EMBL" id="EAA21248.1"/>
    </source>
</evidence>
<comment type="caution">
    <text evidence="2">The sequence shown here is derived from an EMBL/GenBank/DDBJ whole genome shotgun (WGS) entry which is preliminary data.</text>
</comment>
<name>Q7RNG2_PLAYO</name>
<dbReference type="AlphaFoldDB" id="Q7RNG2"/>
<evidence type="ECO:0000313" key="3">
    <source>
        <dbReference type="Proteomes" id="UP000008553"/>
    </source>
</evidence>
<feature type="transmembrane region" description="Helical" evidence="1">
    <location>
        <begin position="69"/>
        <end position="92"/>
    </location>
</feature>
<proteinExistence type="predicted"/>
<gene>
    <name evidence="2" type="ORF">PY01856</name>
</gene>
<dbReference type="PaxDb" id="73239-Q7RNG2"/>